<dbReference type="EMBL" id="PYMA01000018">
    <property type="protein sequence ID" value="PSW14769.1"/>
    <property type="molecule type" value="Genomic_DNA"/>
</dbReference>
<dbReference type="Proteomes" id="UP000241771">
    <property type="component" value="Unassembled WGS sequence"/>
</dbReference>
<name>A0A2T3NIC9_9GAMM</name>
<dbReference type="CDD" id="cd00085">
    <property type="entry name" value="HNHc"/>
    <property type="match status" value="1"/>
</dbReference>
<organism evidence="2 3">
    <name type="scientific">Photobacterium sanctipauli</name>
    <dbReference type="NCBI Taxonomy" id="1342794"/>
    <lineage>
        <taxon>Bacteria</taxon>
        <taxon>Pseudomonadati</taxon>
        <taxon>Pseudomonadota</taxon>
        <taxon>Gammaproteobacteria</taxon>
        <taxon>Vibrionales</taxon>
        <taxon>Vibrionaceae</taxon>
        <taxon>Photobacterium</taxon>
    </lineage>
</organism>
<dbReference type="AlphaFoldDB" id="A0A2T3NIC9"/>
<evidence type="ECO:0000313" key="3">
    <source>
        <dbReference type="Proteomes" id="UP000241771"/>
    </source>
</evidence>
<dbReference type="RefSeq" id="WP_036815987.1">
    <property type="nucleotide sequence ID" value="NZ_JGVO01000008.1"/>
</dbReference>
<dbReference type="OrthoDB" id="9816185at2"/>
<protein>
    <submittedName>
        <fullName evidence="2">HNH endonuclease</fullName>
    </submittedName>
</protein>
<comment type="caution">
    <text evidence="2">The sequence shown here is derived from an EMBL/GenBank/DDBJ whole genome shotgun (WGS) entry which is preliminary data.</text>
</comment>
<dbReference type="GO" id="GO:0004519">
    <property type="term" value="F:endonuclease activity"/>
    <property type="evidence" value="ECO:0007669"/>
    <property type="project" value="UniProtKB-KW"/>
</dbReference>
<dbReference type="InterPro" id="IPR003615">
    <property type="entry name" value="HNH_nuc"/>
</dbReference>
<keyword evidence="3" id="KW-1185">Reference proteome</keyword>
<feature type="domain" description="HNH" evidence="1">
    <location>
        <begin position="38"/>
        <end position="89"/>
    </location>
</feature>
<keyword evidence="2" id="KW-0255">Endonuclease</keyword>
<gene>
    <name evidence="2" type="ORF">C9I98_21525</name>
</gene>
<dbReference type="Pfam" id="PF01844">
    <property type="entry name" value="HNH"/>
    <property type="match status" value="1"/>
</dbReference>
<dbReference type="InterPro" id="IPR002711">
    <property type="entry name" value="HNH"/>
</dbReference>
<sequence>MRPVERGTIPKDDNGNDVAYSKYQDSRGDLIKRLGDYCSYCEMQLDASLAVEHVQPKKPKGANQVIQSRLLDWNNFLLACTNCNSNKGSTDIVLSDYIWPDKNNTFKAIEYQKGGIVRVSPTVISPLKEKVERLINLVGLTKQPSIEKEASDRRWNKRRIVWDKAERAKDRLQKCNNDYMREQIIETAESDGFWSVWMTVFYQDADMLNRLLSAASYKGTSRQSFDQNGSPLIRVAGEI</sequence>
<dbReference type="GO" id="GO:0003676">
    <property type="term" value="F:nucleic acid binding"/>
    <property type="evidence" value="ECO:0007669"/>
    <property type="project" value="InterPro"/>
</dbReference>
<reference evidence="2 3" key="1">
    <citation type="submission" date="2018-01" db="EMBL/GenBank/DDBJ databases">
        <title>Whole genome sequencing of Histamine producing bacteria.</title>
        <authorList>
            <person name="Butler K."/>
        </authorList>
    </citation>
    <scope>NUCLEOTIDE SEQUENCE [LARGE SCALE GENOMIC DNA]</scope>
    <source>
        <strain evidence="2 3">DSM 100436</strain>
    </source>
</reference>
<dbReference type="Gene3D" id="1.10.30.50">
    <property type="match status" value="1"/>
</dbReference>
<evidence type="ECO:0000313" key="2">
    <source>
        <dbReference type="EMBL" id="PSW14769.1"/>
    </source>
</evidence>
<keyword evidence="2" id="KW-0540">Nuclease</keyword>
<accession>A0A2T3NIC9</accession>
<evidence type="ECO:0000259" key="1">
    <source>
        <dbReference type="Pfam" id="PF01844"/>
    </source>
</evidence>
<dbReference type="GO" id="GO:0008270">
    <property type="term" value="F:zinc ion binding"/>
    <property type="evidence" value="ECO:0007669"/>
    <property type="project" value="InterPro"/>
</dbReference>
<proteinExistence type="predicted"/>
<keyword evidence="2" id="KW-0378">Hydrolase</keyword>